<dbReference type="EMBL" id="LR797501">
    <property type="protein sequence ID" value="CAB4220627.1"/>
    <property type="molecule type" value="Genomic_DNA"/>
</dbReference>
<feature type="transmembrane region" description="Helical" evidence="1">
    <location>
        <begin position="55"/>
        <end position="77"/>
    </location>
</feature>
<protein>
    <submittedName>
        <fullName evidence="2">Uncharacterized protein</fullName>
    </submittedName>
</protein>
<accession>A0A6J5Q4J3</accession>
<dbReference type="EMBL" id="LR796981">
    <property type="protein sequence ID" value="CAB4179033.1"/>
    <property type="molecule type" value="Genomic_DNA"/>
</dbReference>
<reference evidence="2" key="1">
    <citation type="submission" date="2020-05" db="EMBL/GenBank/DDBJ databases">
        <authorList>
            <person name="Chiriac C."/>
            <person name="Salcher M."/>
            <person name="Ghai R."/>
            <person name="Kavagutti S V."/>
        </authorList>
    </citation>
    <scope>NUCLEOTIDE SEQUENCE</scope>
</reference>
<feature type="transmembrane region" description="Helical" evidence="1">
    <location>
        <begin position="7"/>
        <end position="35"/>
    </location>
</feature>
<evidence type="ECO:0000313" key="3">
    <source>
        <dbReference type="EMBL" id="CAB4220627.1"/>
    </source>
</evidence>
<keyword evidence="1" id="KW-0812">Transmembrane</keyword>
<name>A0A6J5Q4J3_9CAUD</name>
<gene>
    <name evidence="2" type="ORF">UFOVP1033_44</name>
    <name evidence="3" type="ORF">UFOVP1631_44</name>
</gene>
<proteinExistence type="predicted"/>
<keyword evidence="1" id="KW-0472">Membrane</keyword>
<evidence type="ECO:0000313" key="2">
    <source>
        <dbReference type="EMBL" id="CAB4179033.1"/>
    </source>
</evidence>
<evidence type="ECO:0000256" key="1">
    <source>
        <dbReference type="SAM" id="Phobius"/>
    </source>
</evidence>
<keyword evidence="1" id="KW-1133">Transmembrane helix</keyword>
<organism evidence="2">
    <name type="scientific">uncultured Caudovirales phage</name>
    <dbReference type="NCBI Taxonomy" id="2100421"/>
    <lineage>
        <taxon>Viruses</taxon>
        <taxon>Duplodnaviria</taxon>
        <taxon>Heunggongvirae</taxon>
        <taxon>Uroviricota</taxon>
        <taxon>Caudoviricetes</taxon>
        <taxon>Peduoviridae</taxon>
        <taxon>Maltschvirus</taxon>
        <taxon>Maltschvirus maltsch</taxon>
    </lineage>
</organism>
<sequence length="88" mass="9365">MTDLLITIIISGVAVTYVIEFLELITTGIIGISLLNKFLTLPLSIGALISQNSTGMQLVVAAPATATVALLLSKYLNKPRAVQRTPRV</sequence>